<evidence type="ECO:0000313" key="8">
    <source>
        <dbReference type="Proteomes" id="UP000000321"/>
    </source>
</evidence>
<dbReference type="PRINTS" id="PR00260">
    <property type="entry name" value="CHEMTRNSDUCR"/>
</dbReference>
<evidence type="ECO:0000259" key="6">
    <source>
        <dbReference type="PROSITE" id="PS50885"/>
    </source>
</evidence>
<feature type="domain" description="Methyl-accepting transducer" evidence="5">
    <location>
        <begin position="206"/>
        <end position="435"/>
    </location>
</feature>
<dbReference type="EMBL" id="AAPJ01000002">
    <property type="protein sequence ID" value="EAS50580.1"/>
    <property type="molecule type" value="Genomic_DNA"/>
</dbReference>
<evidence type="ECO:0000313" key="7">
    <source>
        <dbReference type="EMBL" id="EAS50580.1"/>
    </source>
</evidence>
<dbReference type="HOGENOM" id="CLU_575952_0_0_5"/>
<dbReference type="OrthoDB" id="5292010at2"/>
<dbReference type="BioCyc" id="AURANTIMONAS:SI859A1_00700-MONOMER"/>
<proteinExistence type="inferred from homology"/>
<dbReference type="InterPro" id="IPR051310">
    <property type="entry name" value="MCP_chemotaxis"/>
</dbReference>
<dbReference type="Gene3D" id="1.10.287.950">
    <property type="entry name" value="Methyl-accepting chemotaxis protein"/>
    <property type="match status" value="1"/>
</dbReference>
<sequence length="474" mass="49719">MLQMMRKQRSYREQFADAVIEVSPDGYYVLQDGVIRDCNPATEAMLRGKREGIVGLTPKAISPDTQPDGSRSDARLCDILAEATKNGAARFEWTTKRLDGTTFPGFVTIMATKINGKPAYVTFLVDLTVMVEMREEGAKAQAAEARAAEEQTRAIETLATALNQIAGGDLRARLATKLPAAFGKIGTDFDSAIGALADALAEVASTVGSVEQATGGIAQSSADLATRTEQQAASLEQTVAALGEVTAAVNRTAESSSQARVVATAARDKAEKGGEVVSRAVAAMSRIETSSHKIGEIIGVIDEIAFQTNLLALNAGVEAARAGEAGKGFAVVAQEVRGLAQRSADAAKEIKLLISASGEEVKNGVELVTASGRSLDEIVQEVAAMTDVIGRIAVSATEQATSLREVSGAAAEMDRATQQNATLVEETTAAVQALAADARNLGDVVERFRLEDDAVHLRSGSQQPASRSRLDRAA</sequence>
<dbReference type="AlphaFoldDB" id="Q1YKE3"/>
<dbReference type="PROSITE" id="PS50111">
    <property type="entry name" value="CHEMOTAXIS_TRANSDUC_2"/>
    <property type="match status" value="1"/>
</dbReference>
<dbReference type="Proteomes" id="UP000000321">
    <property type="component" value="Unassembled WGS sequence"/>
</dbReference>
<evidence type="ECO:0000256" key="2">
    <source>
        <dbReference type="ARBA" id="ARBA00022500"/>
    </source>
</evidence>
<comment type="similarity">
    <text evidence="3">Belongs to the methyl-accepting chemotaxis (MCP) protein family.</text>
</comment>
<dbReference type="GO" id="GO:0004888">
    <property type="term" value="F:transmembrane signaling receptor activity"/>
    <property type="evidence" value="ECO:0007669"/>
    <property type="project" value="InterPro"/>
</dbReference>
<evidence type="ECO:0000256" key="3">
    <source>
        <dbReference type="ARBA" id="ARBA00029447"/>
    </source>
</evidence>
<dbReference type="FunFam" id="1.10.287.950:FF:000001">
    <property type="entry name" value="Methyl-accepting chemotaxis sensory transducer"/>
    <property type="match status" value="1"/>
</dbReference>
<name>Q1YKE3_AURMS</name>
<dbReference type="Gene3D" id="3.30.450.20">
    <property type="entry name" value="PAS domain"/>
    <property type="match status" value="1"/>
</dbReference>
<evidence type="ECO:0000259" key="5">
    <source>
        <dbReference type="PROSITE" id="PS50111"/>
    </source>
</evidence>
<dbReference type="InterPro" id="IPR000014">
    <property type="entry name" value="PAS"/>
</dbReference>
<dbReference type="GO" id="GO:0006935">
    <property type="term" value="P:chemotaxis"/>
    <property type="evidence" value="ECO:0007669"/>
    <property type="project" value="UniProtKB-KW"/>
</dbReference>
<reference evidence="7 8" key="1">
    <citation type="journal article" date="2008" name="Appl. Environ. Microbiol.">
        <title>Genomic insights into Mn(II) oxidation by the marine alphaproteobacterium Aurantimonas sp. strain SI85-9A1.</title>
        <authorList>
            <person name="Dick G.J."/>
            <person name="Podell S."/>
            <person name="Johnson H.A."/>
            <person name="Rivera-Espinoza Y."/>
            <person name="Bernier-Latmani R."/>
            <person name="McCarthy J.K."/>
            <person name="Torpey J.W."/>
            <person name="Clement B.G."/>
            <person name="Gaasterland T."/>
            <person name="Tebo B.M."/>
        </authorList>
    </citation>
    <scope>NUCLEOTIDE SEQUENCE [LARGE SCALE GENOMIC DNA]</scope>
    <source>
        <strain evidence="7 8">SI85-9A1</strain>
    </source>
</reference>
<dbReference type="SMART" id="SM00304">
    <property type="entry name" value="HAMP"/>
    <property type="match status" value="1"/>
</dbReference>
<feature type="domain" description="HAMP" evidence="6">
    <location>
        <begin position="149"/>
        <end position="201"/>
    </location>
</feature>
<accession>Q1YKE3</accession>
<protein>
    <submittedName>
        <fullName evidence="7">Putative methyl-accepting chemotaxis protein</fullName>
    </submittedName>
</protein>
<keyword evidence="8" id="KW-1185">Reference proteome</keyword>
<gene>
    <name evidence="7" type="ORF">SI859A1_00700</name>
</gene>
<evidence type="ECO:0000256" key="4">
    <source>
        <dbReference type="PROSITE-ProRule" id="PRU00284"/>
    </source>
</evidence>
<dbReference type="CDD" id="cd11386">
    <property type="entry name" value="MCP_signal"/>
    <property type="match status" value="1"/>
</dbReference>
<dbReference type="RefSeq" id="WP_009208575.1">
    <property type="nucleotide sequence ID" value="NZ_BBWP01000013.1"/>
</dbReference>
<dbReference type="GO" id="GO:0016020">
    <property type="term" value="C:membrane"/>
    <property type="evidence" value="ECO:0007669"/>
    <property type="project" value="UniProtKB-SubCell"/>
</dbReference>
<dbReference type="SMART" id="SM00283">
    <property type="entry name" value="MA"/>
    <property type="match status" value="1"/>
</dbReference>
<keyword evidence="2" id="KW-0145">Chemotaxis</keyword>
<dbReference type="SUPFAM" id="SSF55785">
    <property type="entry name" value="PYP-like sensor domain (PAS domain)"/>
    <property type="match status" value="1"/>
</dbReference>
<dbReference type="PANTHER" id="PTHR43531">
    <property type="entry name" value="PROTEIN ICFG"/>
    <property type="match status" value="1"/>
</dbReference>
<dbReference type="SUPFAM" id="SSF58104">
    <property type="entry name" value="Methyl-accepting chemotaxis protein (MCP) signaling domain"/>
    <property type="match status" value="1"/>
</dbReference>
<dbReference type="InterPro" id="IPR004089">
    <property type="entry name" value="MCPsignal_dom"/>
</dbReference>
<dbReference type="InterPro" id="IPR003660">
    <property type="entry name" value="HAMP_dom"/>
</dbReference>
<comment type="subcellular location">
    <subcellularLocation>
        <location evidence="1">Membrane</location>
    </subcellularLocation>
</comment>
<dbReference type="Pfam" id="PF00015">
    <property type="entry name" value="MCPsignal"/>
    <property type="match status" value="1"/>
</dbReference>
<dbReference type="PANTHER" id="PTHR43531:SF11">
    <property type="entry name" value="METHYL-ACCEPTING CHEMOTAXIS PROTEIN 3"/>
    <property type="match status" value="1"/>
</dbReference>
<dbReference type="PROSITE" id="PS50885">
    <property type="entry name" value="HAMP"/>
    <property type="match status" value="1"/>
</dbReference>
<dbReference type="GO" id="GO:0007165">
    <property type="term" value="P:signal transduction"/>
    <property type="evidence" value="ECO:0007669"/>
    <property type="project" value="UniProtKB-KW"/>
</dbReference>
<comment type="caution">
    <text evidence="7">The sequence shown here is derived from an EMBL/GenBank/DDBJ whole genome shotgun (WGS) entry which is preliminary data.</text>
</comment>
<keyword evidence="4" id="KW-0807">Transducer</keyword>
<evidence type="ECO:0000256" key="1">
    <source>
        <dbReference type="ARBA" id="ARBA00004370"/>
    </source>
</evidence>
<organism evidence="7 8">
    <name type="scientific">Aurantimonas manganoxydans (strain ATCC BAA-1229 / DSM 21871 / SI85-9A1)</name>
    <dbReference type="NCBI Taxonomy" id="287752"/>
    <lineage>
        <taxon>Bacteria</taxon>
        <taxon>Pseudomonadati</taxon>
        <taxon>Pseudomonadota</taxon>
        <taxon>Alphaproteobacteria</taxon>
        <taxon>Hyphomicrobiales</taxon>
        <taxon>Aurantimonadaceae</taxon>
        <taxon>Aurantimonas</taxon>
    </lineage>
</organism>
<dbReference type="Pfam" id="PF13426">
    <property type="entry name" value="PAS_9"/>
    <property type="match status" value="1"/>
</dbReference>
<dbReference type="InterPro" id="IPR035965">
    <property type="entry name" value="PAS-like_dom_sf"/>
</dbReference>
<dbReference type="InterPro" id="IPR004090">
    <property type="entry name" value="Chemotax_Me-accpt_rcpt"/>
</dbReference>